<dbReference type="SUPFAM" id="SSF51306">
    <property type="entry name" value="LexA/Signal peptidase"/>
    <property type="match status" value="1"/>
</dbReference>
<dbReference type="GO" id="GO:0042720">
    <property type="term" value="C:mitochondrial inner membrane peptidase complex"/>
    <property type="evidence" value="ECO:0007669"/>
    <property type="project" value="InterPro"/>
</dbReference>
<sequence>MLKRILERFSRLRPTTDRPKKTRQSRVWRYVYWGPTVVVLGQYFYNLKTVSGRSMQPTLNPDSSLRKDIALFDRFAIHTLQRFQREDIVTLKSPENPERTLVKRIIALPGDLVKTLPPYKEAEVVVPTGHVWIEGDEPFRSDDSNRFGPVSASLIDSRMVCVIWPLSRFGLPQQSTTLQAVSPGDHPSQRAARAEFERYRWRQSRVVRSTDF</sequence>
<proteinExistence type="inferred from homology"/>
<keyword evidence="3 11" id="KW-0645">Protease</keyword>
<dbReference type="KEGG" id="more:E1B28_004477"/>
<dbReference type="AlphaFoldDB" id="A0A9P8AD07"/>
<dbReference type="PANTHER" id="PTHR46041">
    <property type="entry name" value="MITOCHONDRIAL INNER MEMBRANE PROTEASE SUBUNIT 2"/>
    <property type="match status" value="1"/>
</dbReference>
<dbReference type="PANTHER" id="PTHR46041:SF2">
    <property type="entry name" value="MITOCHONDRIAL INNER MEMBRANE PROTEASE SUBUNIT 2"/>
    <property type="match status" value="1"/>
</dbReference>
<dbReference type="Gene3D" id="2.10.109.10">
    <property type="entry name" value="Umud Fragment, subunit A"/>
    <property type="match status" value="1"/>
</dbReference>
<name>A0A9P8AD07_9AGAR</name>
<keyword evidence="9" id="KW-0472">Membrane</keyword>
<organism evidence="13 14">
    <name type="scientific">Marasmius oreades</name>
    <name type="common">fairy-ring Marasmius</name>
    <dbReference type="NCBI Taxonomy" id="181124"/>
    <lineage>
        <taxon>Eukaryota</taxon>
        <taxon>Fungi</taxon>
        <taxon>Dikarya</taxon>
        <taxon>Basidiomycota</taxon>
        <taxon>Agaricomycotina</taxon>
        <taxon>Agaricomycetes</taxon>
        <taxon>Agaricomycetidae</taxon>
        <taxon>Agaricales</taxon>
        <taxon>Marasmiineae</taxon>
        <taxon>Marasmiaceae</taxon>
        <taxon>Marasmius</taxon>
    </lineage>
</organism>
<dbReference type="GO" id="GO:0006627">
    <property type="term" value="P:protein processing involved in protein targeting to mitochondrion"/>
    <property type="evidence" value="ECO:0007669"/>
    <property type="project" value="InterPro"/>
</dbReference>
<dbReference type="GeneID" id="66073553"/>
<evidence type="ECO:0000313" key="13">
    <source>
        <dbReference type="EMBL" id="KAG7097092.1"/>
    </source>
</evidence>
<evidence type="ECO:0000256" key="4">
    <source>
        <dbReference type="ARBA" id="ARBA00022692"/>
    </source>
</evidence>
<dbReference type="EC" id="3.4.21.-" evidence="11"/>
<dbReference type="InterPro" id="IPR036286">
    <property type="entry name" value="LexA/Signal_pep-like_sf"/>
</dbReference>
<dbReference type="OrthoDB" id="308440at2759"/>
<dbReference type="Proteomes" id="UP001049176">
    <property type="component" value="Chromosome 2"/>
</dbReference>
<evidence type="ECO:0000313" key="14">
    <source>
        <dbReference type="Proteomes" id="UP001049176"/>
    </source>
</evidence>
<keyword evidence="8 11" id="KW-0496">Mitochondrion</keyword>
<dbReference type="GO" id="GO:0006465">
    <property type="term" value="P:signal peptide processing"/>
    <property type="evidence" value="ECO:0007669"/>
    <property type="project" value="InterPro"/>
</dbReference>
<dbReference type="GO" id="GO:0004252">
    <property type="term" value="F:serine-type endopeptidase activity"/>
    <property type="evidence" value="ECO:0007669"/>
    <property type="project" value="InterPro"/>
</dbReference>
<comment type="subcellular location">
    <subcellularLocation>
        <location evidence="1">Mitochondrion inner membrane</location>
        <topology evidence="1">Single-pass membrane protein</topology>
    </subcellularLocation>
</comment>
<dbReference type="Pfam" id="PF10502">
    <property type="entry name" value="Peptidase_S26"/>
    <property type="match status" value="1"/>
</dbReference>
<evidence type="ECO:0000259" key="12">
    <source>
        <dbReference type="Pfam" id="PF10502"/>
    </source>
</evidence>
<evidence type="ECO:0000256" key="9">
    <source>
        <dbReference type="ARBA" id="ARBA00023136"/>
    </source>
</evidence>
<evidence type="ECO:0000256" key="6">
    <source>
        <dbReference type="ARBA" id="ARBA00022801"/>
    </source>
</evidence>
<dbReference type="RefSeq" id="XP_043013562.1">
    <property type="nucleotide sequence ID" value="XM_043148960.1"/>
</dbReference>
<dbReference type="PRINTS" id="PR00727">
    <property type="entry name" value="LEADERPTASE"/>
</dbReference>
<reference evidence="13" key="1">
    <citation type="journal article" date="2021" name="Genome Biol. Evol.">
        <title>The assembled and annotated genome of the fairy-ring fungus Marasmius oreades.</title>
        <authorList>
            <person name="Hiltunen M."/>
            <person name="Ament-Velasquez S.L."/>
            <person name="Johannesson H."/>
        </authorList>
    </citation>
    <scope>NUCLEOTIDE SEQUENCE</scope>
    <source>
        <strain evidence="13">03SP1</strain>
    </source>
</reference>
<dbReference type="InterPro" id="IPR019533">
    <property type="entry name" value="Peptidase_S26"/>
</dbReference>
<evidence type="ECO:0000256" key="11">
    <source>
        <dbReference type="RuleBase" id="RU362041"/>
    </source>
</evidence>
<feature type="domain" description="Peptidase S26" evidence="12">
    <location>
        <begin position="36"/>
        <end position="114"/>
    </location>
</feature>
<dbReference type="InterPro" id="IPR000223">
    <property type="entry name" value="Pept_S26A_signal_pept_1"/>
</dbReference>
<protein>
    <recommendedName>
        <fullName evidence="11">Mitochondrial inner membrane protease subunit</fullName>
        <ecNumber evidence="11">3.4.21.-</ecNumber>
    </recommendedName>
</protein>
<keyword evidence="4" id="KW-0812">Transmembrane</keyword>
<feature type="active site" evidence="10">
    <location>
        <position position="103"/>
    </location>
</feature>
<dbReference type="InterPro" id="IPR037730">
    <property type="entry name" value="IMP2"/>
</dbReference>
<accession>A0A9P8AD07</accession>
<evidence type="ECO:0000256" key="8">
    <source>
        <dbReference type="ARBA" id="ARBA00023128"/>
    </source>
</evidence>
<keyword evidence="5 11" id="KW-0999">Mitochondrion inner membrane</keyword>
<keyword evidence="7" id="KW-1133">Transmembrane helix</keyword>
<feature type="active site" evidence="10">
    <location>
        <position position="54"/>
    </location>
</feature>
<evidence type="ECO:0000256" key="1">
    <source>
        <dbReference type="ARBA" id="ARBA00004434"/>
    </source>
</evidence>
<comment type="similarity">
    <text evidence="2">Belongs to the peptidase S26 family. IMP2 subfamily.</text>
</comment>
<keyword evidence="14" id="KW-1185">Reference proteome</keyword>
<keyword evidence="6 11" id="KW-0378">Hydrolase</keyword>
<evidence type="ECO:0000256" key="10">
    <source>
        <dbReference type="PIRSR" id="PIRSR600223-1"/>
    </source>
</evidence>
<dbReference type="FunFam" id="2.10.109.10:FF:000005">
    <property type="entry name" value="Mitochondrial inner membrane protease subunit"/>
    <property type="match status" value="1"/>
</dbReference>
<comment type="caution">
    <text evidence="13">The sequence shown here is derived from an EMBL/GenBank/DDBJ whole genome shotgun (WGS) entry which is preliminary data.</text>
</comment>
<evidence type="ECO:0000256" key="7">
    <source>
        <dbReference type="ARBA" id="ARBA00022989"/>
    </source>
</evidence>
<evidence type="ECO:0000256" key="2">
    <source>
        <dbReference type="ARBA" id="ARBA00007066"/>
    </source>
</evidence>
<dbReference type="NCBIfam" id="TIGR02227">
    <property type="entry name" value="sigpep_I_bact"/>
    <property type="match status" value="1"/>
</dbReference>
<dbReference type="CDD" id="cd06530">
    <property type="entry name" value="S26_SPase_I"/>
    <property type="match status" value="1"/>
</dbReference>
<evidence type="ECO:0000256" key="3">
    <source>
        <dbReference type="ARBA" id="ARBA00022670"/>
    </source>
</evidence>
<dbReference type="EMBL" id="CM032182">
    <property type="protein sequence ID" value="KAG7097092.1"/>
    <property type="molecule type" value="Genomic_DNA"/>
</dbReference>
<gene>
    <name evidence="13" type="ORF">E1B28_004477</name>
</gene>
<evidence type="ECO:0000256" key="5">
    <source>
        <dbReference type="ARBA" id="ARBA00022792"/>
    </source>
</evidence>